<name>A0A3B7ML92_9BACT</name>
<reference evidence="1 2" key="1">
    <citation type="submission" date="2018-09" db="EMBL/GenBank/DDBJ databases">
        <title>Genome sequencing of strain 6GH32-13.</title>
        <authorList>
            <person name="Weon H.-Y."/>
            <person name="Heo J."/>
            <person name="Kwon S.-W."/>
        </authorList>
    </citation>
    <scope>NUCLEOTIDE SEQUENCE [LARGE SCALE GENOMIC DNA]</scope>
    <source>
        <strain evidence="1 2">5GH32-13</strain>
    </source>
</reference>
<dbReference type="Proteomes" id="UP000263900">
    <property type="component" value="Chromosome"/>
</dbReference>
<sequence length="212" mass="24994">MPDELKHVWLALCARYSKDLTLQEGLYEELYKKYTGTARHYHGLQHLTELLQLSGQYGQFLEDKDLVSFAIFYHDIIYNVLRKDNEPRSAVLAEKRLRLLGVPVEKREAVKFFIEATQTHTIRDTAPNRSDLAFFLDFDMAILGAPWEQYEAYTRQVRKEHRVYPDILFKPGRKAFLVKTLQTAYIFHTPPFRGQYEAKARANMERELQLYA</sequence>
<dbReference type="SUPFAM" id="SSF109604">
    <property type="entry name" value="HD-domain/PDEase-like"/>
    <property type="match status" value="1"/>
</dbReference>
<dbReference type="OrthoDB" id="9808993at2"/>
<protein>
    <recommendedName>
        <fullName evidence="3">Metal-dependent HD superfamily phosphohydrolase</fullName>
    </recommendedName>
</protein>
<evidence type="ECO:0000313" key="1">
    <source>
        <dbReference type="EMBL" id="AXY74968.1"/>
    </source>
</evidence>
<dbReference type="AlphaFoldDB" id="A0A3B7ML92"/>
<dbReference type="PIRSF" id="PIRSF035170">
    <property type="entry name" value="HD_phosphohydro"/>
    <property type="match status" value="1"/>
</dbReference>
<dbReference type="RefSeq" id="WP_119050851.1">
    <property type="nucleotide sequence ID" value="NZ_CP032157.1"/>
</dbReference>
<proteinExistence type="predicted"/>
<organism evidence="1 2">
    <name type="scientific">Paraflavitalea soli</name>
    <dbReference type="NCBI Taxonomy" id="2315862"/>
    <lineage>
        <taxon>Bacteria</taxon>
        <taxon>Pseudomonadati</taxon>
        <taxon>Bacteroidota</taxon>
        <taxon>Chitinophagia</taxon>
        <taxon>Chitinophagales</taxon>
        <taxon>Chitinophagaceae</taxon>
        <taxon>Paraflavitalea</taxon>
    </lineage>
</organism>
<evidence type="ECO:0008006" key="3">
    <source>
        <dbReference type="Google" id="ProtNLM"/>
    </source>
</evidence>
<dbReference type="PANTHER" id="PTHR21174">
    <property type="match status" value="1"/>
</dbReference>
<dbReference type="Gene3D" id="1.10.3210.10">
    <property type="entry name" value="Hypothetical protein af1432"/>
    <property type="match status" value="1"/>
</dbReference>
<dbReference type="PANTHER" id="PTHR21174:SF0">
    <property type="entry name" value="HD PHOSPHOHYDROLASE FAMILY PROTEIN-RELATED"/>
    <property type="match status" value="1"/>
</dbReference>
<dbReference type="InterPro" id="IPR009218">
    <property type="entry name" value="HD_phosphohydro"/>
</dbReference>
<keyword evidence="2" id="KW-1185">Reference proteome</keyword>
<dbReference type="KEGG" id="pseg:D3H65_13670"/>
<gene>
    <name evidence="1" type="ORF">D3H65_13670</name>
</gene>
<accession>A0A3B7ML92</accession>
<dbReference type="EMBL" id="CP032157">
    <property type="protein sequence ID" value="AXY74968.1"/>
    <property type="molecule type" value="Genomic_DNA"/>
</dbReference>
<evidence type="ECO:0000313" key="2">
    <source>
        <dbReference type="Proteomes" id="UP000263900"/>
    </source>
</evidence>